<evidence type="ECO:0000256" key="2">
    <source>
        <dbReference type="ARBA" id="ARBA00022723"/>
    </source>
</evidence>
<feature type="binding site" evidence="3">
    <location>
        <position position="128"/>
    </location>
    <ligand>
        <name>a divalent metal cation</name>
        <dbReference type="ChEBI" id="CHEBI:60240"/>
    </ligand>
</feature>
<dbReference type="Proteomes" id="UP000295497">
    <property type="component" value="Chromosome"/>
</dbReference>
<feature type="binding site" evidence="3">
    <location>
        <position position="44"/>
    </location>
    <ligand>
        <name>a divalent metal cation</name>
        <dbReference type="ChEBI" id="CHEBI:60240"/>
    </ligand>
</feature>
<dbReference type="RefSeq" id="WP_129575756.1">
    <property type="nucleotide sequence ID" value="NZ_CP012672.1"/>
</dbReference>
<evidence type="ECO:0000313" key="5">
    <source>
        <dbReference type="Proteomes" id="UP000295497"/>
    </source>
</evidence>
<organism evidence="4 5">
    <name type="scientific">Sorangium cellulosum</name>
    <name type="common">Polyangium cellulosum</name>
    <dbReference type="NCBI Taxonomy" id="56"/>
    <lineage>
        <taxon>Bacteria</taxon>
        <taxon>Pseudomonadati</taxon>
        <taxon>Myxococcota</taxon>
        <taxon>Polyangia</taxon>
        <taxon>Polyangiales</taxon>
        <taxon>Polyangiaceae</taxon>
        <taxon>Sorangium</taxon>
    </lineage>
</organism>
<feature type="binding site" evidence="3">
    <location>
        <position position="132"/>
    </location>
    <ligand>
        <name>a divalent metal cation</name>
        <dbReference type="ChEBI" id="CHEBI:60240"/>
    </ligand>
</feature>
<evidence type="ECO:0000256" key="3">
    <source>
        <dbReference type="PIRSR" id="PIRSR607837-1"/>
    </source>
</evidence>
<dbReference type="PANTHER" id="PTHR37302">
    <property type="entry name" value="SLR1116 PROTEIN"/>
    <property type="match status" value="1"/>
</dbReference>
<evidence type="ECO:0008006" key="6">
    <source>
        <dbReference type="Google" id="ProtNLM"/>
    </source>
</evidence>
<gene>
    <name evidence="4" type="ORF">SOCE836_042240</name>
</gene>
<comment type="similarity">
    <text evidence="1">Belongs to the DinB family.</text>
</comment>
<protein>
    <recommendedName>
        <fullName evidence="6">Damage-inducible protein DinB</fullName>
    </recommendedName>
</protein>
<accession>A0A4P2QQ47</accession>
<dbReference type="Gene3D" id="1.20.120.450">
    <property type="entry name" value="dinb family like domain"/>
    <property type="match status" value="1"/>
</dbReference>
<sequence>MNLHLQTLVDHAAWANRQLFAALRDIDSFASQKGADLILRVLDHAHVVSRIFQAHLQGVSHGYESTQSAVLPALEELDRGSEAIDRWYVETAASLGPEELARPRDVRFTDGKVVPMTAATMILHVVTHTTHHRGNVDAIMIQCGMPRRRDGFPEFLVSRASAT</sequence>
<evidence type="ECO:0000313" key="4">
    <source>
        <dbReference type="EMBL" id="AUX32088.1"/>
    </source>
</evidence>
<dbReference type="Pfam" id="PF05163">
    <property type="entry name" value="DinB"/>
    <property type="match status" value="1"/>
</dbReference>
<dbReference type="GO" id="GO:0046872">
    <property type="term" value="F:metal ion binding"/>
    <property type="evidence" value="ECO:0007669"/>
    <property type="project" value="UniProtKB-KW"/>
</dbReference>
<dbReference type="SUPFAM" id="SSF109854">
    <property type="entry name" value="DinB/YfiT-like putative metalloenzymes"/>
    <property type="match status" value="1"/>
</dbReference>
<proteinExistence type="inferred from homology"/>
<dbReference type="AlphaFoldDB" id="A0A4P2QQ47"/>
<keyword evidence="2 3" id="KW-0479">Metal-binding</keyword>
<dbReference type="InterPro" id="IPR007837">
    <property type="entry name" value="DinB"/>
</dbReference>
<dbReference type="EMBL" id="CP012672">
    <property type="protein sequence ID" value="AUX32088.1"/>
    <property type="molecule type" value="Genomic_DNA"/>
</dbReference>
<reference evidence="4 5" key="1">
    <citation type="submission" date="2015-09" db="EMBL/GenBank/DDBJ databases">
        <title>Sorangium comparison.</title>
        <authorList>
            <person name="Zaburannyi N."/>
            <person name="Bunk B."/>
            <person name="Overmann J."/>
            <person name="Mueller R."/>
        </authorList>
    </citation>
    <scope>NUCLEOTIDE SEQUENCE [LARGE SCALE GENOMIC DNA]</scope>
    <source>
        <strain evidence="4 5">So ce836</strain>
    </source>
</reference>
<dbReference type="InterPro" id="IPR034660">
    <property type="entry name" value="DinB/YfiT-like"/>
</dbReference>
<evidence type="ECO:0000256" key="1">
    <source>
        <dbReference type="ARBA" id="ARBA00008635"/>
    </source>
</evidence>
<dbReference type="PANTHER" id="PTHR37302:SF1">
    <property type="entry name" value="PROTEIN DINB"/>
    <property type="match status" value="1"/>
</dbReference>
<name>A0A4P2QQ47_SORCE</name>